<keyword evidence="3" id="KW-1185">Reference proteome</keyword>
<accession>A0A8H4JBT5</accession>
<protein>
    <submittedName>
        <fullName evidence="2">Heterokaryon incompatibility (HET) domain-containing</fullName>
    </submittedName>
</protein>
<feature type="domain" description="Heterokaryon incompatibility" evidence="1">
    <location>
        <begin position="30"/>
        <end position="182"/>
    </location>
</feature>
<dbReference type="AlphaFoldDB" id="A0A8H4JBT5"/>
<reference evidence="2 3" key="1">
    <citation type="submission" date="2020-01" db="EMBL/GenBank/DDBJ databases">
        <title>Identification and distribution of gene clusters putatively required for synthesis of sphingolipid metabolism inhibitors in phylogenetically diverse species of the filamentous fungus Fusarium.</title>
        <authorList>
            <person name="Kim H.-S."/>
            <person name="Busman M."/>
            <person name="Brown D.W."/>
            <person name="Divon H."/>
            <person name="Uhlig S."/>
            <person name="Proctor R.H."/>
        </authorList>
    </citation>
    <scope>NUCLEOTIDE SEQUENCE [LARGE SCALE GENOMIC DNA]</scope>
    <source>
        <strain evidence="2 3">NRRL 13308</strain>
    </source>
</reference>
<dbReference type="Pfam" id="PF06985">
    <property type="entry name" value="HET"/>
    <property type="match status" value="1"/>
</dbReference>
<dbReference type="Proteomes" id="UP000536711">
    <property type="component" value="Unassembled WGS sequence"/>
</dbReference>
<dbReference type="OrthoDB" id="2157530at2759"/>
<proteinExistence type="predicted"/>
<name>A0A8H4JBT5_9HYPO</name>
<comment type="caution">
    <text evidence="2">The sequence shown here is derived from an EMBL/GenBank/DDBJ whole genome shotgun (WGS) entry which is preliminary data.</text>
</comment>
<organism evidence="2 3">
    <name type="scientific">Fusarium acutatum</name>
    <dbReference type="NCBI Taxonomy" id="78861"/>
    <lineage>
        <taxon>Eukaryota</taxon>
        <taxon>Fungi</taxon>
        <taxon>Dikarya</taxon>
        <taxon>Ascomycota</taxon>
        <taxon>Pezizomycotina</taxon>
        <taxon>Sordariomycetes</taxon>
        <taxon>Hypocreomycetidae</taxon>
        <taxon>Hypocreales</taxon>
        <taxon>Nectriaceae</taxon>
        <taxon>Fusarium</taxon>
        <taxon>Fusarium fujikuroi species complex</taxon>
    </lineage>
</organism>
<evidence type="ECO:0000259" key="1">
    <source>
        <dbReference type="Pfam" id="PF06985"/>
    </source>
</evidence>
<sequence length="529" mass="61166">MANLSTPYWILDIEEWKLYEYAQLGREIDYGIVSYTWGMFRDPDQSAEGKPQNVRWDVPYVEDLPLDKARKVMRSMDMQYVWWDWMCVPQRSARNPLTPAEVQLAGQEIAKQMSIYKRAKASIVWLHRIEWDNHPLLGCYLAGSIRATNQIPFRSNIEALRYCVKRIQEEEPWLTSGWTLQEGVLLPNTRLLDKHGKSLKCGAFAGDNAVVSTISASINPLASRIAQAFMDISWREYSTSDPPPGIARISEFVSASPENREFIAIFLADLLRTGLVGYTNNAPLFILAGRVSRRFSAPEDHYWALLGAMDITVEDPQYNDGREMGSVISIFFRALLEKHQWRLFLMAKMDQISEWDDRHWPERISEGHVLPLEIYVGQVELCSDLPRVSINQPHVLLIEPNKSKKPGETSKITFIDRQQDLYTRRYRQSTYMEGFIHIDAVRKGHYTKSLFLPIANVAPLEDIDPRDRSTPRDQKVRKGFRCVEIEHLAESSGKFLGVTDVWANRASEKGMSVEKNLFRLVHFDYYKFF</sequence>
<dbReference type="EMBL" id="JAADJF010000419">
    <property type="protein sequence ID" value="KAF4417789.1"/>
    <property type="molecule type" value="Genomic_DNA"/>
</dbReference>
<dbReference type="InterPro" id="IPR010730">
    <property type="entry name" value="HET"/>
</dbReference>
<gene>
    <name evidence="2" type="ORF">FACUT_12018</name>
</gene>
<evidence type="ECO:0000313" key="3">
    <source>
        <dbReference type="Proteomes" id="UP000536711"/>
    </source>
</evidence>
<evidence type="ECO:0000313" key="2">
    <source>
        <dbReference type="EMBL" id="KAF4417789.1"/>
    </source>
</evidence>